<dbReference type="InterPro" id="IPR036291">
    <property type="entry name" value="NAD(P)-bd_dom_sf"/>
</dbReference>
<evidence type="ECO:0000256" key="1">
    <source>
        <dbReference type="ARBA" id="ARBA00023002"/>
    </source>
</evidence>
<dbReference type="PANTHER" id="PTHR10366">
    <property type="entry name" value="NAD DEPENDENT EPIMERASE/DEHYDRATASE"/>
    <property type="match status" value="1"/>
</dbReference>
<dbReference type="InterPro" id="IPR001509">
    <property type="entry name" value="Epimerase_deHydtase"/>
</dbReference>
<organism evidence="4 5">
    <name type="scientific">Russula ochroleuca</name>
    <dbReference type="NCBI Taxonomy" id="152965"/>
    <lineage>
        <taxon>Eukaryota</taxon>
        <taxon>Fungi</taxon>
        <taxon>Dikarya</taxon>
        <taxon>Basidiomycota</taxon>
        <taxon>Agaricomycotina</taxon>
        <taxon>Agaricomycetes</taxon>
        <taxon>Russulales</taxon>
        <taxon>Russulaceae</taxon>
        <taxon>Russula</taxon>
    </lineage>
</organism>
<accession>A0A9P5MSE0</accession>
<evidence type="ECO:0000256" key="2">
    <source>
        <dbReference type="ARBA" id="ARBA00023445"/>
    </source>
</evidence>
<dbReference type="Gene3D" id="3.40.50.720">
    <property type="entry name" value="NAD(P)-binding Rossmann-like Domain"/>
    <property type="match status" value="1"/>
</dbReference>
<dbReference type="InterPro" id="IPR050425">
    <property type="entry name" value="NAD(P)_dehydrat-like"/>
</dbReference>
<keyword evidence="1" id="KW-0560">Oxidoreductase</keyword>
<proteinExistence type="inferred from homology"/>
<dbReference type="SUPFAM" id="SSF51735">
    <property type="entry name" value="NAD(P)-binding Rossmann-fold domains"/>
    <property type="match status" value="1"/>
</dbReference>
<dbReference type="AlphaFoldDB" id="A0A9P5MSE0"/>
<evidence type="ECO:0000313" key="5">
    <source>
        <dbReference type="Proteomes" id="UP000759537"/>
    </source>
</evidence>
<comment type="similarity">
    <text evidence="2">Belongs to the NAD(P)-dependent epimerase/dehydratase family. Dihydroflavonol-4-reductase subfamily.</text>
</comment>
<dbReference type="EMBL" id="WHVB01000014">
    <property type="protein sequence ID" value="KAF8476672.1"/>
    <property type="molecule type" value="Genomic_DNA"/>
</dbReference>
<keyword evidence="5" id="KW-1185">Reference proteome</keyword>
<evidence type="ECO:0000259" key="3">
    <source>
        <dbReference type="Pfam" id="PF01370"/>
    </source>
</evidence>
<feature type="domain" description="NAD-dependent epimerase/dehydratase" evidence="3">
    <location>
        <begin position="4"/>
        <end position="256"/>
    </location>
</feature>
<reference evidence="4" key="1">
    <citation type="submission" date="2019-10" db="EMBL/GenBank/DDBJ databases">
        <authorList>
            <consortium name="DOE Joint Genome Institute"/>
            <person name="Kuo A."/>
            <person name="Miyauchi S."/>
            <person name="Kiss E."/>
            <person name="Drula E."/>
            <person name="Kohler A."/>
            <person name="Sanchez-Garcia M."/>
            <person name="Andreopoulos B."/>
            <person name="Barry K.W."/>
            <person name="Bonito G."/>
            <person name="Buee M."/>
            <person name="Carver A."/>
            <person name="Chen C."/>
            <person name="Cichocki N."/>
            <person name="Clum A."/>
            <person name="Culley D."/>
            <person name="Crous P.W."/>
            <person name="Fauchery L."/>
            <person name="Girlanda M."/>
            <person name="Hayes R."/>
            <person name="Keri Z."/>
            <person name="LaButti K."/>
            <person name="Lipzen A."/>
            <person name="Lombard V."/>
            <person name="Magnuson J."/>
            <person name="Maillard F."/>
            <person name="Morin E."/>
            <person name="Murat C."/>
            <person name="Nolan M."/>
            <person name="Ohm R."/>
            <person name="Pangilinan J."/>
            <person name="Pereira M."/>
            <person name="Perotto S."/>
            <person name="Peter M."/>
            <person name="Riley R."/>
            <person name="Sitrit Y."/>
            <person name="Stielow B."/>
            <person name="Szollosi G."/>
            <person name="Zifcakova L."/>
            <person name="Stursova M."/>
            <person name="Spatafora J.W."/>
            <person name="Tedersoo L."/>
            <person name="Vaario L.-M."/>
            <person name="Yamada A."/>
            <person name="Yan M."/>
            <person name="Wang P."/>
            <person name="Xu J."/>
            <person name="Bruns T."/>
            <person name="Baldrian P."/>
            <person name="Vilgalys R."/>
            <person name="Henrissat B."/>
            <person name="Grigoriev I.V."/>
            <person name="Hibbett D."/>
            <person name="Nagy L.G."/>
            <person name="Martin F.M."/>
        </authorList>
    </citation>
    <scope>NUCLEOTIDE SEQUENCE</scope>
    <source>
        <strain evidence="4">Prilba</strain>
    </source>
</reference>
<dbReference type="OrthoDB" id="2735536at2759"/>
<name>A0A9P5MSE0_9AGAM</name>
<dbReference type="Proteomes" id="UP000759537">
    <property type="component" value="Unassembled WGS sequence"/>
</dbReference>
<dbReference type="GO" id="GO:0016616">
    <property type="term" value="F:oxidoreductase activity, acting on the CH-OH group of donors, NAD or NADP as acceptor"/>
    <property type="evidence" value="ECO:0007669"/>
    <property type="project" value="TreeGrafter"/>
</dbReference>
<dbReference type="Pfam" id="PF01370">
    <property type="entry name" value="Epimerase"/>
    <property type="match status" value="1"/>
</dbReference>
<sequence length="344" mass="36858">MALVLVTGASGFVGSHVVDELLRQGYSVRGTVRSHNVPRVNKSYESSGDRFTTTIVDDLATSDLSQAVKGVDAIIHVASPLAHTAAAQVILESAVLGTTGILDAALAADVKQLIITASILSLASPDDFWKETTISEKSCSPLTAEDALRPGASGVLVYSASKGLADLAVRDFKRAHPDFDVTTIHPSYIYGPLGSGQVYNTPASGTNRYIYGLISGAPDRPIPRYDRGFRGAGPVHVDVRDVARAHVLALKVPPSDVPKRFIVSSSRFTWKEAIEFLSQARPELKGRLPVITGKEPALPPFGTIDTSVTEAILGLMNYVKWQDTVLDTIDDLLRIEKELAAVTQ</sequence>
<dbReference type="PANTHER" id="PTHR10366:SF564">
    <property type="entry name" value="STEROL-4-ALPHA-CARBOXYLATE 3-DEHYDROGENASE, DECARBOXYLATING"/>
    <property type="match status" value="1"/>
</dbReference>
<reference evidence="4" key="2">
    <citation type="journal article" date="2020" name="Nat. Commun.">
        <title>Large-scale genome sequencing of mycorrhizal fungi provides insights into the early evolution of symbiotic traits.</title>
        <authorList>
            <person name="Miyauchi S."/>
            <person name="Kiss E."/>
            <person name="Kuo A."/>
            <person name="Drula E."/>
            <person name="Kohler A."/>
            <person name="Sanchez-Garcia M."/>
            <person name="Morin E."/>
            <person name="Andreopoulos B."/>
            <person name="Barry K.W."/>
            <person name="Bonito G."/>
            <person name="Buee M."/>
            <person name="Carver A."/>
            <person name="Chen C."/>
            <person name="Cichocki N."/>
            <person name="Clum A."/>
            <person name="Culley D."/>
            <person name="Crous P.W."/>
            <person name="Fauchery L."/>
            <person name="Girlanda M."/>
            <person name="Hayes R.D."/>
            <person name="Keri Z."/>
            <person name="LaButti K."/>
            <person name="Lipzen A."/>
            <person name="Lombard V."/>
            <person name="Magnuson J."/>
            <person name="Maillard F."/>
            <person name="Murat C."/>
            <person name="Nolan M."/>
            <person name="Ohm R.A."/>
            <person name="Pangilinan J."/>
            <person name="Pereira M.F."/>
            <person name="Perotto S."/>
            <person name="Peter M."/>
            <person name="Pfister S."/>
            <person name="Riley R."/>
            <person name="Sitrit Y."/>
            <person name="Stielow J.B."/>
            <person name="Szollosi G."/>
            <person name="Zifcakova L."/>
            <person name="Stursova M."/>
            <person name="Spatafora J.W."/>
            <person name="Tedersoo L."/>
            <person name="Vaario L.M."/>
            <person name="Yamada A."/>
            <person name="Yan M."/>
            <person name="Wang P."/>
            <person name="Xu J."/>
            <person name="Bruns T."/>
            <person name="Baldrian P."/>
            <person name="Vilgalys R."/>
            <person name="Dunand C."/>
            <person name="Henrissat B."/>
            <person name="Grigoriev I.V."/>
            <person name="Hibbett D."/>
            <person name="Nagy L.G."/>
            <person name="Martin F.M."/>
        </authorList>
    </citation>
    <scope>NUCLEOTIDE SEQUENCE</scope>
    <source>
        <strain evidence="4">Prilba</strain>
    </source>
</reference>
<protein>
    <submittedName>
        <fullName evidence="4">NAD-P-binding protein</fullName>
    </submittedName>
</protein>
<evidence type="ECO:0000313" key="4">
    <source>
        <dbReference type="EMBL" id="KAF8476672.1"/>
    </source>
</evidence>
<comment type="caution">
    <text evidence="4">The sequence shown here is derived from an EMBL/GenBank/DDBJ whole genome shotgun (WGS) entry which is preliminary data.</text>
</comment>
<gene>
    <name evidence="4" type="ORF">DFH94DRAFT_694797</name>
</gene>